<dbReference type="Pfam" id="PF00621">
    <property type="entry name" value="RhoGEF"/>
    <property type="match status" value="1"/>
</dbReference>
<evidence type="ECO:0000259" key="3">
    <source>
        <dbReference type="PROSITE" id="PS50010"/>
    </source>
</evidence>
<keyword evidence="5" id="KW-1185">Reference proteome</keyword>
<dbReference type="InterPro" id="IPR051092">
    <property type="entry name" value="FYVE_RhoGEF_PH"/>
</dbReference>
<sequence>MVRVTEELALSPEHVTLYYASDPLMGHLPVLIFHGPSTTANYTLNSSRIQIHIYSPAGFVSFPRITVSPNSPFYSVVAHLPREFQGDEVCRGLAFGLYKYFSELPEAVKTYLKNAYSTRARRPGSAPAMFGEQHAADLAKAAVQAENTTEVVDILGDALQTQHIGCVDMDLVLPPGSIVPLGNADLEEVPEDEDDILDPTLRQYGGYNQIVKLFGEPVFLPTSKLRRAPSRPTSLNRSKSFSKNQKVELRMKMGELVDTEERYVLKLNELVNNIAVDFYKKAKERSAGSISPSEEEVERLFPKSAQAILEVNSAFMEELRRVMDESEEEAMKDMETPFPPTRLNSPNKAKDPSGALAMARLFLDWFPKFTECYQDYIRASQNFPKLLNNFLDQQSSFRQRVVQTGEQTIRSLLIEPVQRLPRYNLFIDQIVACLPITHPALQVLLRARDIITNICSMDDPLPDKPHVTHRLRTMVECWPADLEPQGRLILAVDFVELAAPYIDDDIPDRPGILLLFSDCVVILQKKGDSERTARDFLKEIDKPSPAGLLAAMTNAAGGQGSWEFAFTGWHSLADVRFTESIDGRLIWMTSTQEMKGAHAGEYFTSKAITTRCFLLREHYEGKANKWTEDIVKARIEGRFSEKEREDPAWTLRSVKMQDAQFGLHAAVFQEGAHQLIEGRREPAPIRVVLDIENGTKGAPVGHYGVEIVTEVRCGDMKRISMNTIGLNGKKFTDDIALEDFLPTLSRRIVQLLSSQFSVANPRLVPALVSYYTKVIRAINMAPKVEKVSSRSFLSSSPVKMLSSFLSGNSSASSNGTDSTPVNGSKHRRTNSARMRSEREKERERERERERDREPTVLNSSVSSREQGIPRITMEEERPENPLVRLEQTFTGYVANMQARKGYFIGRTLLNRSMADELAINDLYNRLIEFPFDLEAAQELGTEVIFCAFEKFVRIAWREQIGPIMTMQALEALQIRASKKVVGDFADFVRFIFSDMAPQNRRAFTALIKLLADLLDGCSNDGDRGALTLAFAELLVDDDTAPNYINLLDRMVEDVDRIFEENHLSVTMQMLMNNRSFESLHATGRSHKSQSGSVTSNTSSLRRKFGFDTLLRQNSKNDERPSVWRTLSKHASKAPVPGESASLGKNSRSKSIDMSLNFPTQGRLRRPASRDRPPIAGAFDDIEHRPGSSNRYLETIGEPHDEPTETKLVKKKRRSSLSDLKTLMAAANIDDPEEQLMPLRVTRQQTAEKFNSTPRPQSMVFSRVSTSPTKASPSRIPISPQPPSSSTSTFRSSRQKENDPILHHDIKTPSEKEGDGSEEDSGKTSYDRARARTIAISQIPTLKPNSRIPGATIFPPPLESPANVRPGIGTSSIPRTPSTPGQRLRLQSPQKLRERLQTEKKAIDEVDASLKSELSRIEEDMARLGGSSLPRSSTLDFRKLTLAVKTLEEKVPLALIELEQRKQQLEKDLEDTLRGMEMKVKAIDQLYKEATAENELLYEKFNGELGKIVKAIKGKGQEGKEELVGRLREQGEEMGRVKRENARLKREVVSLRGVLKGSVREGHQGGDT</sequence>
<feature type="compositionally biased region" description="Polar residues" evidence="2">
    <location>
        <begin position="856"/>
        <end position="865"/>
    </location>
</feature>
<feature type="domain" description="DH" evidence="3">
    <location>
        <begin position="248"/>
        <end position="461"/>
    </location>
</feature>
<evidence type="ECO:0000256" key="1">
    <source>
        <dbReference type="SAM" id="Coils"/>
    </source>
</evidence>
<dbReference type="Proteomes" id="UP001322138">
    <property type="component" value="Unassembled WGS sequence"/>
</dbReference>
<dbReference type="PANTHER" id="PTHR12673">
    <property type="entry name" value="FACIOGENITAL DYSPLASIA PROTEIN"/>
    <property type="match status" value="1"/>
</dbReference>
<feature type="region of interest" description="Disordered" evidence="2">
    <location>
        <begin position="1353"/>
        <end position="1382"/>
    </location>
</feature>
<reference evidence="4 5" key="1">
    <citation type="journal article" date="2023" name="bioRxiv">
        <title>High-quality genome assemblies of four members of thePodospora anserinaspecies complex.</title>
        <authorList>
            <person name="Ament-Velasquez S.L."/>
            <person name="Vogan A.A."/>
            <person name="Wallerman O."/>
            <person name="Hartmann F."/>
            <person name="Gautier V."/>
            <person name="Silar P."/>
            <person name="Giraud T."/>
            <person name="Johannesson H."/>
        </authorList>
    </citation>
    <scope>NUCLEOTIDE SEQUENCE [LARGE SCALE GENOMIC DNA]</scope>
    <source>
        <strain evidence="4 5">CBS 112042</strain>
    </source>
</reference>
<dbReference type="Gene3D" id="1.20.900.10">
    <property type="entry name" value="Dbl homology (DH) domain"/>
    <property type="match status" value="1"/>
</dbReference>
<feature type="region of interest" description="Disordered" evidence="2">
    <location>
        <begin position="804"/>
        <end position="866"/>
    </location>
</feature>
<comment type="caution">
    <text evidence="4">The sequence shown here is derived from an EMBL/GenBank/DDBJ whole genome shotgun (WGS) entry which is preliminary data.</text>
</comment>
<feature type="compositionally biased region" description="Basic and acidic residues" evidence="2">
    <location>
        <begin position="1196"/>
        <end position="1207"/>
    </location>
</feature>
<feature type="compositionally biased region" description="Basic and acidic residues" evidence="2">
    <location>
        <begin position="834"/>
        <end position="854"/>
    </location>
</feature>
<feature type="region of interest" description="Disordered" evidence="2">
    <location>
        <begin position="1115"/>
        <end position="1212"/>
    </location>
</feature>
<feature type="compositionally biased region" description="Basic and acidic residues" evidence="2">
    <location>
        <begin position="1293"/>
        <end position="1329"/>
    </location>
</feature>
<keyword evidence="1" id="KW-0175">Coiled coil</keyword>
<dbReference type="EMBL" id="JAFFGZ010000008">
    <property type="protein sequence ID" value="KAK4640642.1"/>
    <property type="molecule type" value="Genomic_DNA"/>
</dbReference>
<dbReference type="Pfam" id="PF25351">
    <property type="entry name" value="PH_BUD3_C"/>
    <property type="match status" value="1"/>
</dbReference>
<feature type="coiled-coil region" evidence="1">
    <location>
        <begin position="1454"/>
        <end position="1492"/>
    </location>
</feature>
<dbReference type="PROSITE" id="PS50010">
    <property type="entry name" value="DH_2"/>
    <property type="match status" value="1"/>
</dbReference>
<organism evidence="4 5">
    <name type="scientific">Podospora bellae-mahoneyi</name>
    <dbReference type="NCBI Taxonomy" id="2093777"/>
    <lineage>
        <taxon>Eukaryota</taxon>
        <taxon>Fungi</taxon>
        <taxon>Dikarya</taxon>
        <taxon>Ascomycota</taxon>
        <taxon>Pezizomycotina</taxon>
        <taxon>Sordariomycetes</taxon>
        <taxon>Sordariomycetidae</taxon>
        <taxon>Sordariales</taxon>
        <taxon>Podosporaceae</taxon>
        <taxon>Podospora</taxon>
    </lineage>
</organism>
<evidence type="ECO:0000313" key="5">
    <source>
        <dbReference type="Proteomes" id="UP001322138"/>
    </source>
</evidence>
<evidence type="ECO:0000313" key="4">
    <source>
        <dbReference type="EMBL" id="KAK4640642.1"/>
    </source>
</evidence>
<protein>
    <recommendedName>
        <fullName evidence="3">DH domain-containing protein</fullName>
    </recommendedName>
</protein>
<dbReference type="RefSeq" id="XP_062729618.1">
    <property type="nucleotide sequence ID" value="XM_062880542.1"/>
</dbReference>
<dbReference type="PANTHER" id="PTHR12673:SF261">
    <property type="entry name" value="BUD3"/>
    <property type="match status" value="1"/>
</dbReference>
<feature type="compositionally biased region" description="Polar residues" evidence="2">
    <location>
        <begin position="1368"/>
        <end position="1382"/>
    </location>
</feature>
<feature type="compositionally biased region" description="Polar residues" evidence="2">
    <location>
        <begin position="1246"/>
        <end position="1270"/>
    </location>
</feature>
<feature type="compositionally biased region" description="Low complexity" evidence="2">
    <location>
        <begin position="804"/>
        <end position="819"/>
    </location>
</feature>
<dbReference type="SUPFAM" id="SSF48065">
    <property type="entry name" value="DBL homology domain (DH-domain)"/>
    <property type="match status" value="1"/>
</dbReference>
<dbReference type="InterPro" id="IPR000219">
    <property type="entry name" value="DH_dom"/>
</dbReference>
<feature type="compositionally biased region" description="Low complexity" evidence="2">
    <location>
        <begin position="1088"/>
        <end position="1099"/>
    </location>
</feature>
<name>A0ABR0FD27_9PEZI</name>
<dbReference type="SMART" id="SM00325">
    <property type="entry name" value="RhoGEF"/>
    <property type="match status" value="1"/>
</dbReference>
<feature type="region of interest" description="Disordered" evidence="2">
    <location>
        <begin position="1080"/>
        <end position="1099"/>
    </location>
</feature>
<dbReference type="GeneID" id="87900024"/>
<evidence type="ECO:0000256" key="2">
    <source>
        <dbReference type="SAM" id="MobiDB-lite"/>
    </source>
</evidence>
<feature type="compositionally biased region" description="Low complexity" evidence="2">
    <location>
        <begin position="1271"/>
        <end position="1291"/>
    </location>
</feature>
<gene>
    <name evidence="4" type="ORF">QC761_600820</name>
</gene>
<proteinExistence type="predicted"/>
<feature type="region of interest" description="Disordered" evidence="2">
    <location>
        <begin position="1246"/>
        <end position="1336"/>
    </location>
</feature>
<dbReference type="InterPro" id="IPR035899">
    <property type="entry name" value="DBL_dom_sf"/>
</dbReference>
<dbReference type="InterPro" id="IPR057454">
    <property type="entry name" value="Bud3_C"/>
</dbReference>
<accession>A0ABR0FD27</accession>